<evidence type="ECO:0000256" key="2">
    <source>
        <dbReference type="ARBA" id="ARBA00022723"/>
    </source>
</evidence>
<sequence length="241" mass="27416">MQVKRYMLGKGSSWATPYYVAIEGQQGPCAMVVAGIHGNEIASIRAAEKLVKLLNEQKLRFSHGKLIIVPIVNQKAYRKQIRGKPDLNRTFPRRKKQAATQPLSTALFKLLQKHHPEWYLDLHEANGLSQKDAKVLGQTLISNKGNPIIPTTRRIIKRMNRSIKVKDRHFNMRLHELPGSSRTAAARILGARAVTVETGWSLPQKERIHYQMKIVQHFLREAGMIKANKVYLSCKVRTVSL</sequence>
<evidence type="ECO:0000256" key="1">
    <source>
        <dbReference type="ARBA" id="ARBA00001947"/>
    </source>
</evidence>
<dbReference type="Gene3D" id="3.40.630.10">
    <property type="entry name" value="Zn peptidases"/>
    <property type="match status" value="1"/>
</dbReference>
<feature type="domain" description="Succinylglutamate desuccinylase/Aspartoacylase catalytic" evidence="5">
    <location>
        <begin position="27"/>
        <end position="219"/>
    </location>
</feature>
<dbReference type="PANTHER" id="PTHR37326">
    <property type="entry name" value="BLL3975 PROTEIN"/>
    <property type="match status" value="1"/>
</dbReference>
<dbReference type="Proteomes" id="UP000254400">
    <property type="component" value="Unassembled WGS sequence"/>
</dbReference>
<comment type="cofactor">
    <cofactor evidence="1">
        <name>Zn(2+)</name>
        <dbReference type="ChEBI" id="CHEBI:29105"/>
    </cofactor>
</comment>
<organism evidence="6 7">
    <name type="scientific">Paenibacillus polymyxa</name>
    <name type="common">Bacillus polymyxa</name>
    <dbReference type="NCBI Taxonomy" id="1406"/>
    <lineage>
        <taxon>Bacteria</taxon>
        <taxon>Bacillati</taxon>
        <taxon>Bacillota</taxon>
        <taxon>Bacilli</taxon>
        <taxon>Bacillales</taxon>
        <taxon>Paenibacillaceae</taxon>
        <taxon>Paenibacillus</taxon>
    </lineage>
</organism>
<protein>
    <submittedName>
        <fullName evidence="6">Deacylase</fullName>
    </submittedName>
</protein>
<evidence type="ECO:0000259" key="5">
    <source>
        <dbReference type="Pfam" id="PF24827"/>
    </source>
</evidence>
<dbReference type="AlphaFoldDB" id="A0A378XZ53"/>
<accession>A0A378XZ53</accession>
<reference evidence="6 7" key="1">
    <citation type="submission" date="2018-06" db="EMBL/GenBank/DDBJ databases">
        <authorList>
            <consortium name="Pathogen Informatics"/>
            <person name="Doyle S."/>
        </authorList>
    </citation>
    <scope>NUCLEOTIDE SEQUENCE [LARGE SCALE GENOMIC DNA]</scope>
    <source>
        <strain evidence="6 7">NCTC10343</strain>
    </source>
</reference>
<keyword evidence="3" id="KW-0378">Hydrolase</keyword>
<dbReference type="GO" id="GO:0016788">
    <property type="term" value="F:hydrolase activity, acting on ester bonds"/>
    <property type="evidence" value="ECO:0007669"/>
    <property type="project" value="InterPro"/>
</dbReference>
<dbReference type="Pfam" id="PF24827">
    <property type="entry name" value="AstE_AspA_cat"/>
    <property type="match status" value="1"/>
</dbReference>
<dbReference type="InterPro" id="IPR055438">
    <property type="entry name" value="AstE_AspA_cat"/>
</dbReference>
<dbReference type="GO" id="GO:0046872">
    <property type="term" value="F:metal ion binding"/>
    <property type="evidence" value="ECO:0007669"/>
    <property type="project" value="UniProtKB-KW"/>
</dbReference>
<name>A0A378XZ53_PAEPO</name>
<evidence type="ECO:0000313" key="7">
    <source>
        <dbReference type="Proteomes" id="UP000254400"/>
    </source>
</evidence>
<evidence type="ECO:0000256" key="3">
    <source>
        <dbReference type="ARBA" id="ARBA00022801"/>
    </source>
</evidence>
<dbReference type="SUPFAM" id="SSF53187">
    <property type="entry name" value="Zn-dependent exopeptidases"/>
    <property type="match status" value="1"/>
</dbReference>
<gene>
    <name evidence="6" type="ORF">NCTC10343_02442</name>
</gene>
<proteinExistence type="predicted"/>
<dbReference type="PANTHER" id="PTHR37326:SF1">
    <property type="entry name" value="BLL3975 PROTEIN"/>
    <property type="match status" value="1"/>
</dbReference>
<keyword evidence="2" id="KW-0479">Metal-binding</keyword>
<evidence type="ECO:0000313" key="6">
    <source>
        <dbReference type="EMBL" id="SUA69581.1"/>
    </source>
</evidence>
<dbReference type="EMBL" id="UGSC01000001">
    <property type="protein sequence ID" value="SUA69581.1"/>
    <property type="molecule type" value="Genomic_DNA"/>
</dbReference>
<dbReference type="GeneID" id="93345840"/>
<dbReference type="InterPro" id="IPR053138">
    <property type="entry name" value="N-alpha-Ac-DABA_deacetylase"/>
</dbReference>
<evidence type="ECO:0000256" key="4">
    <source>
        <dbReference type="ARBA" id="ARBA00022833"/>
    </source>
</evidence>
<keyword evidence="4" id="KW-0862">Zinc</keyword>
<dbReference type="RefSeq" id="WP_019687149.1">
    <property type="nucleotide sequence ID" value="NZ_CP036496.1"/>
</dbReference>